<dbReference type="OrthoDB" id="5418203at2759"/>
<proteinExistence type="predicted"/>
<dbReference type="PANTHER" id="PTHR21678">
    <property type="entry name" value="GROWTH INHIBITION AND DIFFERENTIATION RELATED PROTEIN 88"/>
    <property type="match status" value="1"/>
</dbReference>
<comment type="caution">
    <text evidence="2">The sequence shown here is derived from an EMBL/GenBank/DDBJ whole genome shotgun (WGS) entry which is preliminary data.</text>
</comment>
<dbReference type="EMBL" id="CAJVCH010570568">
    <property type="protein sequence ID" value="CAG7835249.1"/>
    <property type="molecule type" value="Genomic_DNA"/>
</dbReference>
<evidence type="ECO:0000313" key="2">
    <source>
        <dbReference type="EMBL" id="CAG7835249.1"/>
    </source>
</evidence>
<evidence type="ECO:0000256" key="1">
    <source>
        <dbReference type="SAM" id="MobiDB-lite"/>
    </source>
</evidence>
<gene>
    <name evidence="2" type="ORF">AFUS01_LOCUS44648</name>
</gene>
<evidence type="ECO:0000313" key="3">
    <source>
        <dbReference type="Proteomes" id="UP000708208"/>
    </source>
</evidence>
<feature type="compositionally biased region" description="Basic and acidic residues" evidence="1">
    <location>
        <begin position="348"/>
        <end position="363"/>
    </location>
</feature>
<reference evidence="2" key="1">
    <citation type="submission" date="2021-06" db="EMBL/GenBank/DDBJ databases">
        <authorList>
            <person name="Hodson N. C."/>
            <person name="Mongue J. A."/>
            <person name="Jaron S. K."/>
        </authorList>
    </citation>
    <scope>NUCLEOTIDE SEQUENCE</scope>
</reference>
<dbReference type="AlphaFoldDB" id="A0A8J2LN12"/>
<dbReference type="InterPro" id="IPR039884">
    <property type="entry name" value="R3HC1/R3HCL"/>
</dbReference>
<sequence>MASQHCECTGKVVSTVCPEGIRGGEYNYFRLLCTNKETRSILVLPNVNVLGELYLKEVIRAWKQLMHFYVGYPDHPRLVVCTHDQILQKFVEDRRTEPVITPEPAQLLSDEVITDNKKKSTKRPDLPLYVSPALRHNGKQNKVVNIANTKTENAKNESSLPKDFNFVQPEEDECWKQLSISQLEEIYHMLGNVDIMKPKLEEYPEEMKVALKEEALSHIVEVYNMNKDIKTKDIMSLFDTSNGIKNHLKWVDDEHAMLIFSTPDLAKEALKVSHPVILTRLIENGSMESKLKIMSCSHSSHLLPWKARPKTVTVLARRLISSQLGPEFQVVSPEVLQKESKIIKEALAQKREKDKERLSRRETANGPTRTT</sequence>
<name>A0A8J2LN12_9HEXA</name>
<dbReference type="PANTHER" id="PTHR21678:SF0">
    <property type="entry name" value="C3H1-TYPE DOMAIN-CONTAINING PROTEIN"/>
    <property type="match status" value="1"/>
</dbReference>
<dbReference type="Proteomes" id="UP000708208">
    <property type="component" value="Unassembled WGS sequence"/>
</dbReference>
<organism evidence="2 3">
    <name type="scientific">Allacma fusca</name>
    <dbReference type="NCBI Taxonomy" id="39272"/>
    <lineage>
        <taxon>Eukaryota</taxon>
        <taxon>Metazoa</taxon>
        <taxon>Ecdysozoa</taxon>
        <taxon>Arthropoda</taxon>
        <taxon>Hexapoda</taxon>
        <taxon>Collembola</taxon>
        <taxon>Symphypleona</taxon>
        <taxon>Sminthuridae</taxon>
        <taxon>Allacma</taxon>
    </lineage>
</organism>
<accession>A0A8J2LN12</accession>
<protein>
    <submittedName>
        <fullName evidence="2">Uncharacterized protein</fullName>
    </submittedName>
</protein>
<keyword evidence="3" id="KW-1185">Reference proteome</keyword>
<feature type="region of interest" description="Disordered" evidence="1">
    <location>
        <begin position="348"/>
        <end position="371"/>
    </location>
</feature>